<evidence type="ECO:0000256" key="1">
    <source>
        <dbReference type="SAM" id="Phobius"/>
    </source>
</evidence>
<reference evidence="2 3" key="1">
    <citation type="submission" date="2019-07" db="EMBL/GenBank/DDBJ databases">
        <authorList>
            <person name="Friedrich A."/>
            <person name="Schacherer J."/>
        </authorList>
    </citation>
    <scope>NUCLEOTIDE SEQUENCE [LARGE SCALE GENOMIC DNA]</scope>
</reference>
<protein>
    <submittedName>
        <fullName evidence="2">DEBR0S1_14708g1_1</fullName>
    </submittedName>
</protein>
<evidence type="ECO:0000313" key="2">
    <source>
        <dbReference type="EMBL" id="VUG16355.1"/>
    </source>
</evidence>
<name>A0A7D9CV35_DEKBR</name>
<proteinExistence type="predicted"/>
<sequence length="312" mass="34833">MPKTQEFMHTPSPKLFDSVLSSPNKSIKTTPVNNFDGCPFKSLAQSTVRMPKNEIQIKKEKEELTLEQNANSDPVALEKGYDLYFSPASFFNWIANLVSRQENNLHINTVSFINRLALDLTWLIDQLVPRDSKYRNLALLNAMLFFDYIKGKLSSIALAIDQTSPPLRTCYACSLAISFPPLLLAFTIMSFFTTFASSVIGFGISVFAAISCEYSSFSSRLNSSTTNTSDLFDSNWTLAIIPYTLASVLTLALIVGLTYLTFVLITNTLRSILPVRRILTYFANMIPPSVGRAEVANATTAKRSKRMLKAKR</sequence>
<keyword evidence="1" id="KW-0812">Transmembrane</keyword>
<dbReference type="AlphaFoldDB" id="A0A7D9CV35"/>
<organism evidence="2 3">
    <name type="scientific">Dekkera bruxellensis</name>
    <name type="common">Brettanomyces custersii</name>
    <dbReference type="NCBI Taxonomy" id="5007"/>
    <lineage>
        <taxon>Eukaryota</taxon>
        <taxon>Fungi</taxon>
        <taxon>Dikarya</taxon>
        <taxon>Ascomycota</taxon>
        <taxon>Saccharomycotina</taxon>
        <taxon>Pichiomycetes</taxon>
        <taxon>Pichiales</taxon>
        <taxon>Pichiaceae</taxon>
        <taxon>Brettanomyces</taxon>
    </lineage>
</organism>
<keyword evidence="3" id="KW-1185">Reference proteome</keyword>
<feature type="transmembrane region" description="Helical" evidence="1">
    <location>
        <begin position="240"/>
        <end position="266"/>
    </location>
</feature>
<accession>A0A7D9CV35</accession>
<feature type="transmembrane region" description="Helical" evidence="1">
    <location>
        <begin position="182"/>
        <end position="210"/>
    </location>
</feature>
<evidence type="ECO:0000313" key="3">
    <source>
        <dbReference type="Proteomes" id="UP000478008"/>
    </source>
</evidence>
<dbReference type="EMBL" id="CABFWN010000001">
    <property type="protein sequence ID" value="VUG16355.1"/>
    <property type="molecule type" value="Genomic_DNA"/>
</dbReference>
<dbReference type="Proteomes" id="UP000478008">
    <property type="component" value="Unassembled WGS sequence"/>
</dbReference>
<keyword evidence="1" id="KW-0472">Membrane</keyword>
<gene>
    <name evidence="2" type="ORF">DEBR0S1_14708G</name>
</gene>
<keyword evidence="1" id="KW-1133">Transmembrane helix</keyword>